<sequence>MPEPPTWFPEYTKPGSTEYASKWWTESLHQNGSLMGTHDLGFMICPWARLQWDLHRDPKAFDTLMTAANTLADRFSAKVGCIRSWDVCQTKVYSFTDPSKDFLVIIAWAIAGFAKSYEWSGENSFLDTAKNCADYFLGRLPDTHIPPWDFDAQEESGATTQPPDTSAAMVAAYGMLLIHQSLQSRSEPSPYLGHALRIVDSVCERHLNPAASQKQDLGTIPTVENGRATIVKCVETAAGLGDTILSGATINNFEFAPRRWADHGLVYADYFFVLFGNKLLEMNALRSLA</sequence>
<dbReference type="InterPro" id="IPR052369">
    <property type="entry name" value="UG_Glycosaminoglycan_Hydrolase"/>
</dbReference>
<dbReference type="PANTHER" id="PTHR36845">
    <property type="entry name" value="HYDROLASE, PUTATIVE (AFU_ORTHOLOGUE AFUA_7G05090)-RELATED"/>
    <property type="match status" value="1"/>
</dbReference>
<evidence type="ECO:0000313" key="3">
    <source>
        <dbReference type="EnsemblFungi" id="FOXG_02673P0"/>
    </source>
</evidence>
<evidence type="ECO:0000256" key="2">
    <source>
        <dbReference type="ARBA" id="ARBA00038358"/>
    </source>
</evidence>
<accession>A0A0D2XFI4</accession>
<organism evidence="3 4">
    <name type="scientific">Fusarium oxysporum (strain Fo5176)</name>
    <name type="common">Fusarium vascular wilt</name>
    <dbReference type="NCBI Taxonomy" id="660025"/>
    <lineage>
        <taxon>Eukaryota</taxon>
        <taxon>Fungi</taxon>
        <taxon>Dikarya</taxon>
        <taxon>Ascomycota</taxon>
        <taxon>Pezizomycotina</taxon>
        <taxon>Sordariomycetes</taxon>
        <taxon>Hypocreomycetidae</taxon>
        <taxon>Hypocreales</taxon>
        <taxon>Nectriaceae</taxon>
        <taxon>Fusarium</taxon>
        <taxon>Fusarium oxysporum species complex</taxon>
    </lineage>
</organism>
<dbReference type="InterPro" id="IPR008928">
    <property type="entry name" value="6-hairpin_glycosidase_sf"/>
</dbReference>
<dbReference type="GO" id="GO:0052757">
    <property type="term" value="F:chondroitin hydrolase activity"/>
    <property type="evidence" value="ECO:0007669"/>
    <property type="project" value="TreeGrafter"/>
</dbReference>
<evidence type="ECO:0000313" key="4">
    <source>
        <dbReference type="Proteomes" id="UP000002489"/>
    </source>
</evidence>
<protein>
    <recommendedName>
        <fullName evidence="5">Unsaturated glucuronyl hydrolase</fullName>
    </recommendedName>
</protein>
<keyword evidence="1" id="KW-0378">Hydrolase</keyword>
<evidence type="ECO:0008006" key="5">
    <source>
        <dbReference type="Google" id="ProtNLM"/>
    </source>
</evidence>
<dbReference type="AlphaFoldDB" id="A0A0D2XFI4"/>
<dbReference type="PANTHER" id="PTHR36845:SF1">
    <property type="entry name" value="HYDROLASE, PUTATIVE (AFU_ORTHOLOGUE AFUA_7G05090)-RELATED"/>
    <property type="match status" value="1"/>
</dbReference>
<dbReference type="SUPFAM" id="SSF48208">
    <property type="entry name" value="Six-hairpin glycosidases"/>
    <property type="match status" value="1"/>
</dbReference>
<comment type="similarity">
    <text evidence="2">Belongs to the glycosyl hydrolase 88 family.</text>
</comment>
<dbReference type="EnsemblFungi" id="FOXG_02673T0">
    <property type="protein sequence ID" value="FOXG_02673P0"/>
    <property type="gene ID" value="FOXG_02673"/>
</dbReference>
<name>A0A0D2XFI4_FUSOF</name>
<proteinExistence type="inferred from homology"/>
<reference evidence="4" key="1">
    <citation type="journal article" date="2012" name="Mol. Plant Microbe Interact.">
        <title>A highly conserved effector in Fusarium oxysporum is required for full virulence on Arabidopsis.</title>
        <authorList>
            <person name="Thatcher L.F."/>
            <person name="Gardiner D.M."/>
            <person name="Kazan K."/>
            <person name="Manners J."/>
        </authorList>
    </citation>
    <scope>NUCLEOTIDE SEQUENCE [LARGE SCALE GENOMIC DNA]</scope>
    <source>
        <strain evidence="4">Fo5176</strain>
    </source>
</reference>
<dbReference type="GO" id="GO:0000272">
    <property type="term" value="P:polysaccharide catabolic process"/>
    <property type="evidence" value="ECO:0007669"/>
    <property type="project" value="TreeGrafter"/>
</dbReference>
<dbReference type="Gene3D" id="1.50.10.10">
    <property type="match status" value="2"/>
</dbReference>
<dbReference type="InterPro" id="IPR012341">
    <property type="entry name" value="6hp_glycosidase-like_sf"/>
</dbReference>
<evidence type="ECO:0000256" key="1">
    <source>
        <dbReference type="ARBA" id="ARBA00022801"/>
    </source>
</evidence>
<reference evidence="3" key="2">
    <citation type="submission" date="2025-08" db="UniProtKB">
        <authorList>
            <consortium name="EnsemblFungi"/>
        </authorList>
    </citation>
    <scope>IDENTIFICATION</scope>
    <source>
        <strain evidence="3">4287 / CBS 123668 / FGSC 9935 / NRRL 34936</strain>
    </source>
</reference>
<dbReference type="Proteomes" id="UP000002489">
    <property type="component" value="Unassembled WGS sequence"/>
</dbReference>